<reference evidence="1 2" key="1">
    <citation type="submission" date="2018-12" db="EMBL/GenBank/DDBJ databases">
        <title>Draft genome sequence of Xylaria grammica IHI A82.</title>
        <authorList>
            <person name="Buettner E."/>
            <person name="Kellner H."/>
        </authorList>
    </citation>
    <scope>NUCLEOTIDE SEQUENCE [LARGE SCALE GENOMIC DNA]</scope>
    <source>
        <strain evidence="1 2">IHI A82</strain>
    </source>
</reference>
<comment type="caution">
    <text evidence="1">The sequence shown here is derived from an EMBL/GenBank/DDBJ whole genome shotgun (WGS) entry which is preliminary data.</text>
</comment>
<dbReference type="AlphaFoldDB" id="A0A439CMC8"/>
<evidence type="ECO:0000313" key="1">
    <source>
        <dbReference type="EMBL" id="RWA03323.1"/>
    </source>
</evidence>
<dbReference type="EMBL" id="RYZI01000837">
    <property type="protein sequence ID" value="RWA03323.1"/>
    <property type="molecule type" value="Genomic_DNA"/>
</dbReference>
<proteinExistence type="predicted"/>
<accession>A0A439CMC8</accession>
<keyword evidence="2" id="KW-1185">Reference proteome</keyword>
<protein>
    <submittedName>
        <fullName evidence="1">Uncharacterized protein</fullName>
    </submittedName>
</protein>
<sequence length="158" mass="17452">MTSLSTGVNMQNEASHVSYKHLQCKQKQNTTYTYDYAYAYAYTNAMALHEYIDPPPSYAEATASSTRRHTAASTSSAALNPIYSHGSTPMFPRAFAVYTQSPRHYVLGESQSAPRYAVSTHSSLSSRPDVVIHSGVSQDSTYFPTQHDGTVPCVFHTR</sequence>
<dbReference type="Proteomes" id="UP000286045">
    <property type="component" value="Unassembled WGS sequence"/>
</dbReference>
<gene>
    <name evidence="1" type="ORF">EKO27_g11782</name>
</gene>
<evidence type="ECO:0000313" key="2">
    <source>
        <dbReference type="Proteomes" id="UP000286045"/>
    </source>
</evidence>
<name>A0A439CMC8_9PEZI</name>
<organism evidence="1 2">
    <name type="scientific">Xylaria grammica</name>
    <dbReference type="NCBI Taxonomy" id="363999"/>
    <lineage>
        <taxon>Eukaryota</taxon>
        <taxon>Fungi</taxon>
        <taxon>Dikarya</taxon>
        <taxon>Ascomycota</taxon>
        <taxon>Pezizomycotina</taxon>
        <taxon>Sordariomycetes</taxon>
        <taxon>Xylariomycetidae</taxon>
        <taxon>Xylariales</taxon>
        <taxon>Xylariaceae</taxon>
        <taxon>Xylaria</taxon>
    </lineage>
</organism>